<evidence type="ECO:0000313" key="2">
    <source>
        <dbReference type="EMBL" id="KAF6311930.1"/>
    </source>
</evidence>
<dbReference type="EMBL" id="JACAGB010000020">
    <property type="protein sequence ID" value="KAF6311930.1"/>
    <property type="molecule type" value="Genomic_DNA"/>
</dbReference>
<sequence>MRPVPTPGGHPPHTHTLNRSARVTSQPSRRAHSGPSLLLPIGRLGPFLFKLGGQLPAHENLRRLGSGDSRPERTPAGSGWELEDTRSRTDAHNAVISLYGGLVPFSCLRGQQVHCPPSHISLPRAKLSLSEAHSSTLAAPLAAAPLPPQRAPFQRDSDLQLDHTTGALG</sequence>
<comment type="caution">
    <text evidence="2">The sequence shown here is derived from an EMBL/GenBank/DDBJ whole genome shotgun (WGS) entry which is preliminary data.</text>
</comment>
<gene>
    <name evidence="2" type="ORF">mPipKuh1_009117</name>
</gene>
<dbReference type="Proteomes" id="UP000558488">
    <property type="component" value="Unassembled WGS sequence"/>
</dbReference>
<evidence type="ECO:0000256" key="1">
    <source>
        <dbReference type="SAM" id="MobiDB-lite"/>
    </source>
</evidence>
<feature type="compositionally biased region" description="Polar residues" evidence="1">
    <location>
        <begin position="17"/>
        <end position="28"/>
    </location>
</feature>
<keyword evidence="3" id="KW-1185">Reference proteome</keyword>
<proteinExistence type="predicted"/>
<feature type="region of interest" description="Disordered" evidence="1">
    <location>
        <begin position="60"/>
        <end position="85"/>
    </location>
</feature>
<name>A0A7J7UGB7_PIPKU</name>
<feature type="region of interest" description="Disordered" evidence="1">
    <location>
        <begin position="1"/>
        <end position="37"/>
    </location>
</feature>
<feature type="compositionally biased region" description="Pro residues" evidence="1">
    <location>
        <begin position="1"/>
        <end position="10"/>
    </location>
</feature>
<organism evidence="2 3">
    <name type="scientific">Pipistrellus kuhlii</name>
    <name type="common">Kuhl's pipistrelle</name>
    <dbReference type="NCBI Taxonomy" id="59472"/>
    <lineage>
        <taxon>Eukaryota</taxon>
        <taxon>Metazoa</taxon>
        <taxon>Chordata</taxon>
        <taxon>Craniata</taxon>
        <taxon>Vertebrata</taxon>
        <taxon>Euteleostomi</taxon>
        <taxon>Mammalia</taxon>
        <taxon>Eutheria</taxon>
        <taxon>Laurasiatheria</taxon>
        <taxon>Chiroptera</taxon>
        <taxon>Yangochiroptera</taxon>
        <taxon>Vespertilionidae</taxon>
        <taxon>Pipistrellus</taxon>
    </lineage>
</organism>
<evidence type="ECO:0000313" key="3">
    <source>
        <dbReference type="Proteomes" id="UP000558488"/>
    </source>
</evidence>
<protein>
    <submittedName>
        <fullName evidence="2">Uncharacterized protein</fullName>
    </submittedName>
</protein>
<dbReference type="AlphaFoldDB" id="A0A7J7UGB7"/>
<feature type="region of interest" description="Disordered" evidence="1">
    <location>
        <begin position="146"/>
        <end position="169"/>
    </location>
</feature>
<reference evidence="2 3" key="1">
    <citation type="journal article" date="2020" name="Nature">
        <title>Six reference-quality genomes reveal evolution of bat adaptations.</title>
        <authorList>
            <person name="Jebb D."/>
            <person name="Huang Z."/>
            <person name="Pippel M."/>
            <person name="Hughes G.M."/>
            <person name="Lavrichenko K."/>
            <person name="Devanna P."/>
            <person name="Winkler S."/>
            <person name="Jermiin L.S."/>
            <person name="Skirmuntt E.C."/>
            <person name="Katzourakis A."/>
            <person name="Burkitt-Gray L."/>
            <person name="Ray D.A."/>
            <person name="Sullivan K.A.M."/>
            <person name="Roscito J.G."/>
            <person name="Kirilenko B.M."/>
            <person name="Davalos L.M."/>
            <person name="Corthals A.P."/>
            <person name="Power M.L."/>
            <person name="Jones G."/>
            <person name="Ransome R.D."/>
            <person name="Dechmann D.K.N."/>
            <person name="Locatelli A.G."/>
            <person name="Puechmaille S.J."/>
            <person name="Fedrigo O."/>
            <person name="Jarvis E.D."/>
            <person name="Hiller M."/>
            <person name="Vernes S.C."/>
            <person name="Myers E.W."/>
            <person name="Teeling E.C."/>
        </authorList>
    </citation>
    <scope>NUCLEOTIDE SEQUENCE [LARGE SCALE GENOMIC DNA]</scope>
    <source>
        <strain evidence="2">MPipKuh1</strain>
        <tissue evidence="2">Flight muscle</tissue>
    </source>
</reference>
<accession>A0A7J7UGB7</accession>